<evidence type="ECO:0000256" key="5">
    <source>
        <dbReference type="ARBA" id="ARBA00023235"/>
    </source>
</evidence>
<dbReference type="GO" id="GO:0008881">
    <property type="term" value="F:glutamate racemase activity"/>
    <property type="evidence" value="ECO:0007669"/>
    <property type="project" value="UniProtKB-UniRule"/>
</dbReference>
<feature type="binding site" evidence="7">
    <location>
        <begin position="78"/>
        <end position="79"/>
    </location>
    <ligand>
        <name>substrate</name>
    </ligand>
</feature>
<keyword evidence="5 7" id="KW-0413">Isomerase</keyword>
<comment type="caution">
    <text evidence="8">The sequence shown here is derived from an EMBL/GenBank/DDBJ whole genome shotgun (WGS) entry which is preliminary data.</text>
</comment>
<dbReference type="GO" id="GO:0009252">
    <property type="term" value="P:peptidoglycan biosynthetic process"/>
    <property type="evidence" value="ECO:0007669"/>
    <property type="project" value="UniProtKB-UniRule"/>
</dbReference>
<evidence type="ECO:0000256" key="2">
    <source>
        <dbReference type="ARBA" id="ARBA00013090"/>
    </source>
</evidence>
<reference evidence="8 9" key="2">
    <citation type="journal article" date="2014" name="PLoS ONE">
        <title>Evolution of mitochondria reconstructed from the energy metabolism of living bacteria.</title>
        <authorList>
            <person name="Degli Esposti M."/>
            <person name="Chouaia B."/>
            <person name="Comandatore F."/>
            <person name="Crotti E."/>
            <person name="Sassera D."/>
            <person name="Lievens P.M."/>
            <person name="Daffonchio D."/>
            <person name="Bandi C."/>
        </authorList>
    </citation>
    <scope>NUCLEOTIDE SEQUENCE [LARGE SCALE GENOMIC DNA]</scope>
    <source>
        <strain evidence="9">AM169</strain>
    </source>
</reference>
<keyword evidence="3 7" id="KW-0133">Cell shape</keyword>
<dbReference type="PROSITE" id="PS00923">
    <property type="entry name" value="ASP_GLU_RACEMASE_1"/>
    <property type="match status" value="1"/>
</dbReference>
<protein>
    <recommendedName>
        <fullName evidence="2 7">Glutamate racemase</fullName>
        <ecNumber evidence="2 7">5.1.1.3</ecNumber>
    </recommendedName>
</protein>
<feature type="active site" description="Proton donor/acceptor" evidence="7">
    <location>
        <position position="77"/>
    </location>
</feature>
<proteinExistence type="inferred from homology"/>
<feature type="active site" description="Proton donor/acceptor" evidence="7">
    <location>
        <position position="191"/>
    </location>
</feature>
<name>A0A7U7J156_9PROT</name>
<dbReference type="PANTHER" id="PTHR21198">
    <property type="entry name" value="GLUTAMATE RACEMASE"/>
    <property type="match status" value="1"/>
</dbReference>
<evidence type="ECO:0000256" key="7">
    <source>
        <dbReference type="HAMAP-Rule" id="MF_00258"/>
    </source>
</evidence>
<keyword evidence="6 7" id="KW-0961">Cell wall biogenesis/degradation</keyword>
<evidence type="ECO:0000313" key="9">
    <source>
        <dbReference type="Proteomes" id="UP000027590"/>
    </source>
</evidence>
<dbReference type="NCBIfam" id="TIGR00067">
    <property type="entry name" value="glut_race"/>
    <property type="match status" value="1"/>
</dbReference>
<dbReference type="SUPFAM" id="SSF53681">
    <property type="entry name" value="Aspartate/glutamate racemase"/>
    <property type="match status" value="2"/>
</dbReference>
<dbReference type="InterPro" id="IPR004391">
    <property type="entry name" value="Glu_race"/>
</dbReference>
<organism evidence="8 9">
    <name type="scientific">Parasaccharibacter apium</name>
    <dbReference type="NCBI Taxonomy" id="1510841"/>
    <lineage>
        <taxon>Bacteria</taxon>
        <taxon>Pseudomonadati</taxon>
        <taxon>Pseudomonadota</taxon>
        <taxon>Alphaproteobacteria</taxon>
        <taxon>Acetobacterales</taxon>
        <taxon>Acetobacteraceae</taxon>
        <taxon>Parasaccharibacter</taxon>
    </lineage>
</organism>
<reference evidence="8 9" key="1">
    <citation type="journal article" date="2014" name="Genome Biol. Evol.">
        <title>Acetic acid bacteria genomes reveal functional traits for adaptation to life in insect guts.</title>
        <authorList>
            <person name="Chouaia B."/>
            <person name="Gaiarsa S."/>
            <person name="Crotti E."/>
            <person name="Comandatore F."/>
            <person name="Degli Esposti M."/>
            <person name="Ricci I."/>
            <person name="Alma A."/>
            <person name="Favia G."/>
            <person name="Bandi C."/>
            <person name="Daffonchio D."/>
        </authorList>
    </citation>
    <scope>NUCLEOTIDE SEQUENCE [LARGE SCALE GENOMIC DNA]</scope>
    <source>
        <strain evidence="9">AM169</strain>
    </source>
</reference>
<dbReference type="Pfam" id="PF01177">
    <property type="entry name" value="Asp_Glu_race"/>
    <property type="match status" value="1"/>
</dbReference>
<evidence type="ECO:0000313" key="8">
    <source>
        <dbReference type="EMBL" id="CDG33781.1"/>
    </source>
</evidence>
<dbReference type="PANTHER" id="PTHR21198:SF2">
    <property type="entry name" value="GLUTAMATE RACEMASE"/>
    <property type="match status" value="1"/>
</dbReference>
<dbReference type="EMBL" id="CBLY010000006">
    <property type="protein sequence ID" value="CDG33781.1"/>
    <property type="molecule type" value="Genomic_DNA"/>
</dbReference>
<evidence type="ECO:0000256" key="1">
    <source>
        <dbReference type="ARBA" id="ARBA00001602"/>
    </source>
</evidence>
<dbReference type="InterPro" id="IPR015942">
    <property type="entry name" value="Asp/Glu/hydantoin_racemase"/>
</dbReference>
<evidence type="ECO:0000256" key="3">
    <source>
        <dbReference type="ARBA" id="ARBA00022960"/>
    </source>
</evidence>
<comment type="function">
    <text evidence="7">Provides the (R)-glutamate required for cell wall biosynthesis.</text>
</comment>
<dbReference type="GO" id="GO:0008360">
    <property type="term" value="P:regulation of cell shape"/>
    <property type="evidence" value="ECO:0007669"/>
    <property type="project" value="UniProtKB-KW"/>
</dbReference>
<sequence length="274" mass="29649">MPAPSSPRILVFDSGIGGLGVVQALRSLAPSLTIDYLADTALFPYGEQPDDILRERIADLVCKACDTLEPALAIIACNTASTLALPILRERLDLPVVGCVPPIRWAGRVSANRTIGLLATSATARRPYLKQLHDEFAADCRLLIHGSRHLANLAERAFRGEQLDPAEVQQELACLFQQPGGNDIDAVGLGCTHYTFLLPYFQRLGPAGIMWLDPAPAVAQQALRRLCDVTEASLPASPSSPADRFFLTAHPQNGEELARNIAWLGFANGWDVFS</sequence>
<dbReference type="InterPro" id="IPR018187">
    <property type="entry name" value="Asp/Glu_racemase_AS_1"/>
</dbReference>
<feature type="binding site" evidence="7">
    <location>
        <begin position="45"/>
        <end position="46"/>
    </location>
    <ligand>
        <name>substrate</name>
    </ligand>
</feature>
<dbReference type="RefSeq" id="WP_081847702.1">
    <property type="nucleotide sequence ID" value="NZ_CBLY010000006.1"/>
</dbReference>
<keyword evidence="4 7" id="KW-0573">Peptidoglycan synthesis</keyword>
<dbReference type="UniPathway" id="UPA00219"/>
<dbReference type="Proteomes" id="UP000027590">
    <property type="component" value="Unassembled WGS sequence"/>
</dbReference>
<dbReference type="EC" id="5.1.1.3" evidence="2 7"/>
<dbReference type="GO" id="GO:0071555">
    <property type="term" value="P:cell wall organization"/>
    <property type="evidence" value="ECO:0007669"/>
    <property type="project" value="UniProtKB-KW"/>
</dbReference>
<comment type="catalytic activity">
    <reaction evidence="1 7">
        <text>L-glutamate = D-glutamate</text>
        <dbReference type="Rhea" id="RHEA:12813"/>
        <dbReference type="ChEBI" id="CHEBI:29985"/>
        <dbReference type="ChEBI" id="CHEBI:29986"/>
        <dbReference type="EC" id="5.1.1.3"/>
    </reaction>
</comment>
<feature type="binding site" evidence="7">
    <location>
        <begin position="192"/>
        <end position="193"/>
    </location>
    <ligand>
        <name>substrate</name>
    </ligand>
</feature>
<feature type="binding site" evidence="7">
    <location>
        <begin position="13"/>
        <end position="14"/>
    </location>
    <ligand>
        <name>substrate</name>
    </ligand>
</feature>
<dbReference type="InterPro" id="IPR001920">
    <property type="entry name" value="Asp/Glu_race"/>
</dbReference>
<dbReference type="AlphaFoldDB" id="A0A7U7J156"/>
<dbReference type="Gene3D" id="3.40.50.1860">
    <property type="match status" value="2"/>
</dbReference>
<gene>
    <name evidence="7" type="primary">murI</name>
    <name evidence="8" type="ORF">SACS_1043</name>
</gene>
<comment type="similarity">
    <text evidence="7">Belongs to the aspartate/glutamate racemases family.</text>
</comment>
<comment type="pathway">
    <text evidence="7">Cell wall biogenesis; peptidoglycan biosynthesis.</text>
</comment>
<accession>A0A7U7J156</accession>
<evidence type="ECO:0000256" key="4">
    <source>
        <dbReference type="ARBA" id="ARBA00022984"/>
    </source>
</evidence>
<dbReference type="HAMAP" id="MF_00258">
    <property type="entry name" value="Glu_racemase"/>
    <property type="match status" value="1"/>
</dbReference>
<evidence type="ECO:0000256" key="6">
    <source>
        <dbReference type="ARBA" id="ARBA00023316"/>
    </source>
</evidence>